<keyword evidence="2" id="KW-1185">Reference proteome</keyword>
<dbReference type="EMBL" id="JACMSC010000013">
    <property type="protein sequence ID" value="KAG6491874.1"/>
    <property type="molecule type" value="Genomic_DNA"/>
</dbReference>
<gene>
    <name evidence="1" type="ORF">ZIOFF_046813</name>
</gene>
<evidence type="ECO:0000313" key="2">
    <source>
        <dbReference type="Proteomes" id="UP000734854"/>
    </source>
</evidence>
<sequence>MAWVRSRSNDDKFISDFGKPTAPLPAAIVVCVPAKAHTDGVGESEFKIHPHEITVAIIVGEKAKTNETILLEEEVIEKNVESGLQSHPLFFSITLGLLAELINSSCFDSALIYLSITDIGDEESDAGHHGMVATGRARNLDNLPLAVRLNIAPDSADALAYLRT</sequence>
<reference evidence="1 2" key="1">
    <citation type="submission" date="2020-08" db="EMBL/GenBank/DDBJ databases">
        <title>Plant Genome Project.</title>
        <authorList>
            <person name="Zhang R.-G."/>
        </authorList>
    </citation>
    <scope>NUCLEOTIDE SEQUENCE [LARGE SCALE GENOMIC DNA]</scope>
    <source>
        <tissue evidence="1">Rhizome</tissue>
    </source>
</reference>
<organism evidence="1 2">
    <name type="scientific">Zingiber officinale</name>
    <name type="common">Ginger</name>
    <name type="synonym">Amomum zingiber</name>
    <dbReference type="NCBI Taxonomy" id="94328"/>
    <lineage>
        <taxon>Eukaryota</taxon>
        <taxon>Viridiplantae</taxon>
        <taxon>Streptophyta</taxon>
        <taxon>Embryophyta</taxon>
        <taxon>Tracheophyta</taxon>
        <taxon>Spermatophyta</taxon>
        <taxon>Magnoliopsida</taxon>
        <taxon>Liliopsida</taxon>
        <taxon>Zingiberales</taxon>
        <taxon>Zingiberaceae</taxon>
        <taxon>Zingiber</taxon>
    </lineage>
</organism>
<accession>A0A8J5FQK0</accession>
<dbReference type="AlphaFoldDB" id="A0A8J5FQK0"/>
<evidence type="ECO:0000313" key="1">
    <source>
        <dbReference type="EMBL" id="KAG6491874.1"/>
    </source>
</evidence>
<proteinExistence type="predicted"/>
<dbReference type="Proteomes" id="UP000734854">
    <property type="component" value="Unassembled WGS sequence"/>
</dbReference>
<protein>
    <submittedName>
        <fullName evidence="1">Uncharacterized protein</fullName>
    </submittedName>
</protein>
<comment type="caution">
    <text evidence="1">The sequence shown here is derived from an EMBL/GenBank/DDBJ whole genome shotgun (WGS) entry which is preliminary data.</text>
</comment>
<name>A0A8J5FQK0_ZINOF</name>